<dbReference type="InterPro" id="IPR027094">
    <property type="entry name" value="Mitofusin_fam"/>
</dbReference>
<proteinExistence type="predicted"/>
<keyword evidence="2" id="KW-0547">Nucleotide-binding</keyword>
<reference evidence="8" key="1">
    <citation type="submission" date="2017-08" db="EMBL/GenBank/DDBJ databases">
        <authorList>
            <person name="Huang Z."/>
        </authorList>
    </citation>
    <scope>NUCLEOTIDE SEQUENCE [LARGE SCALE GENOMIC DNA]</scope>
    <source>
        <strain evidence="8">SA5d-4</strain>
    </source>
</reference>
<dbReference type="GO" id="GO:0005525">
    <property type="term" value="F:GTP binding"/>
    <property type="evidence" value="ECO:0007669"/>
    <property type="project" value="UniProtKB-KW"/>
</dbReference>
<dbReference type="RefSeq" id="WP_094924156.1">
    <property type="nucleotide sequence ID" value="NZ_NPIA01000003.1"/>
</dbReference>
<dbReference type="GO" id="GO:0003924">
    <property type="term" value="F:GTPase activity"/>
    <property type="evidence" value="ECO:0007669"/>
    <property type="project" value="InterPro"/>
</dbReference>
<evidence type="ECO:0000313" key="8">
    <source>
        <dbReference type="Proteomes" id="UP000217083"/>
    </source>
</evidence>
<accession>A0A263BV90</accession>
<evidence type="ECO:0000256" key="5">
    <source>
        <dbReference type="ARBA" id="ARBA00023136"/>
    </source>
</evidence>
<dbReference type="Proteomes" id="UP000217083">
    <property type="component" value="Unassembled WGS sequence"/>
</dbReference>
<dbReference type="GO" id="GO:0016020">
    <property type="term" value="C:membrane"/>
    <property type="evidence" value="ECO:0007669"/>
    <property type="project" value="UniProtKB-SubCell"/>
</dbReference>
<keyword evidence="4" id="KW-0342">GTP-binding</keyword>
<dbReference type="SUPFAM" id="SSF52540">
    <property type="entry name" value="P-loop containing nucleoside triphosphate hydrolases"/>
    <property type="match status" value="2"/>
</dbReference>
<comment type="subcellular location">
    <subcellularLocation>
        <location evidence="1">Membrane</location>
    </subcellularLocation>
</comment>
<keyword evidence="8" id="KW-1185">Reference proteome</keyword>
<sequence length="1203" mass="138034">MTKMTITKDISQDQLLKRLTMVHEQLVTFNDLINAEKIKQLIEKASTQELNIAFCGHFSAGKSTMINTLFAEDLLPSSPIPTSANVVKVKSGKPYARIHFRDSEPVQFSYPYDINKVKKYCLDGDEVKSVEISHPTTNFPEGVAVLDTPGVDSTDDAHRIATEASLHLADVIFYVMDYNHVQAESNFQFTKMLQSYNKPLYLIINQVDKHNDDELSFDAFKESVVEGFSNWNVKPAGVYFTSLYEQENKYNQYNEVKTTLYNYIEKKKTIISNSIYDTTSFLIEDFHKNQKHLKQEEMNELLSLMDNEPIDELHSKEKKYIKELALIQEAVADIDHSFKDLLASILKDAILMPFKTRELAEQFLEANQPNFKVGLLFAKSKTEQEKEKRLLALHENVCEQISSSLEWVVKEQMISFTKKHNVYDESFKEAVFDAKFTFTKEKLVELVKKGATLNRQYILTYTNDVANEIKKEYRKYAMELFQPLIKQVAQSNKVVEDEIVNKLTIVKNKIDAYEKLTSIKTTIENKTKSLKGCLEEIAAEDCQILTVSHHFKQMSTDQIVFDRGGQNQNKNKDKVDRVVVDHQIDLQQRSKQLLEISNLIKTIPGLQTVERQTRTRAARLASNRYTIALFGAFSAGKSSFANALIGEKVLPVSPNPTTATINKILPIDEKHEHGTILVHMKEEAEILADIQHSLKVFNKEADSFKQALTVIRDIPVNDIVENAKAHYSFLKAFAKGYESASTKFGQIVKVDRKQYEEYVALEHKACFVNNIELYYDCELTRQGVILVDTPGADSINARHTDVAFDYIKNADAVLFVTYFNHAFNHADREFLIQLGRVKDAFELDKMFFIINAKDLAQNDEELQLVMDHVEDNLTECGIRKPRLYPVSSKNALVADNSNDSGMSNFKGDFLPFISQELAFNVDKAAVRQIESIKNVLSDYISTALGEKEEKELQKEQLLSSINYVKESIINRSLHSSNQALKKEIEELLFYVKKRVLFRYNEGFKHAFNPSSLQEDGRNIKVALNKCLLELIEFLSHDWGQELRATTLRIENYINQQLNTIVSLDEKECKSSSISISFTEIEDSDIHSPKISSELKMLDLNKLKKSLTIFKSGKQFFEQDGSVKMKENLEGQLDETMDKELNQTLNQFIKHYIRQQELKRQHTVNAMLELLEDYKVGKMAAFDTSFNVNEVKEIYSKIDSQNRN</sequence>
<dbReference type="PANTHER" id="PTHR10465:SF0">
    <property type="entry name" value="SARCALUMENIN"/>
    <property type="match status" value="1"/>
</dbReference>
<evidence type="ECO:0000313" key="7">
    <source>
        <dbReference type="EMBL" id="OZM57472.1"/>
    </source>
</evidence>
<dbReference type="PANTHER" id="PTHR10465">
    <property type="entry name" value="TRANSMEMBRANE GTPASE FZO1"/>
    <property type="match status" value="1"/>
</dbReference>
<reference evidence="7 8" key="2">
    <citation type="submission" date="2017-09" db="EMBL/GenBank/DDBJ databases">
        <title>Bacillus patelloidae sp. nov., isolated from the intestinal tract of a marine limpet.</title>
        <authorList>
            <person name="Liu R."/>
            <person name="Dong C."/>
            <person name="Shao Z."/>
        </authorList>
    </citation>
    <scope>NUCLEOTIDE SEQUENCE [LARGE SCALE GENOMIC DNA]</scope>
    <source>
        <strain evidence="7 8">SA5d-4</strain>
    </source>
</reference>
<evidence type="ECO:0000256" key="4">
    <source>
        <dbReference type="ARBA" id="ARBA00023134"/>
    </source>
</evidence>
<feature type="domain" description="Dynamin N-terminal" evidence="6">
    <location>
        <begin position="52"/>
        <end position="206"/>
    </location>
</feature>
<evidence type="ECO:0000256" key="1">
    <source>
        <dbReference type="ARBA" id="ARBA00004370"/>
    </source>
</evidence>
<dbReference type="CDD" id="cd09912">
    <property type="entry name" value="DLP_2"/>
    <property type="match status" value="2"/>
</dbReference>
<protein>
    <recommendedName>
        <fullName evidence="6">Dynamin N-terminal domain-containing protein</fullName>
    </recommendedName>
</protein>
<evidence type="ECO:0000256" key="2">
    <source>
        <dbReference type="ARBA" id="ARBA00022741"/>
    </source>
</evidence>
<dbReference type="InterPro" id="IPR027417">
    <property type="entry name" value="P-loop_NTPase"/>
</dbReference>
<organism evidence="7 8">
    <name type="scientific">Lottiidibacillus patelloidae</name>
    <dbReference type="NCBI Taxonomy" id="2670334"/>
    <lineage>
        <taxon>Bacteria</taxon>
        <taxon>Bacillati</taxon>
        <taxon>Bacillota</taxon>
        <taxon>Bacilli</taxon>
        <taxon>Bacillales</taxon>
        <taxon>Bacillaceae</taxon>
        <taxon>Lottiidibacillus</taxon>
    </lineage>
</organism>
<keyword evidence="3" id="KW-0378">Hydrolase</keyword>
<name>A0A263BV90_9BACI</name>
<feature type="domain" description="Dynamin N-terminal" evidence="6">
    <location>
        <begin position="627"/>
        <end position="851"/>
    </location>
</feature>
<evidence type="ECO:0000259" key="6">
    <source>
        <dbReference type="Pfam" id="PF00350"/>
    </source>
</evidence>
<dbReference type="Pfam" id="PF00350">
    <property type="entry name" value="Dynamin_N"/>
    <property type="match status" value="2"/>
</dbReference>
<dbReference type="InterPro" id="IPR045063">
    <property type="entry name" value="Dynamin_N"/>
</dbReference>
<dbReference type="AlphaFoldDB" id="A0A263BV90"/>
<gene>
    <name evidence="7" type="ORF">CIB95_08440</name>
</gene>
<comment type="caution">
    <text evidence="7">The sequence shown here is derived from an EMBL/GenBank/DDBJ whole genome shotgun (WGS) entry which is preliminary data.</text>
</comment>
<evidence type="ECO:0000256" key="3">
    <source>
        <dbReference type="ARBA" id="ARBA00022801"/>
    </source>
</evidence>
<dbReference type="EMBL" id="NPIA01000003">
    <property type="protein sequence ID" value="OZM57472.1"/>
    <property type="molecule type" value="Genomic_DNA"/>
</dbReference>
<keyword evidence="5" id="KW-0472">Membrane</keyword>
<dbReference type="Gene3D" id="3.40.50.300">
    <property type="entry name" value="P-loop containing nucleotide triphosphate hydrolases"/>
    <property type="match status" value="2"/>
</dbReference>